<dbReference type="PANTHER" id="PTHR43293">
    <property type="entry name" value="ACETATE COA-TRANSFERASE YDIF"/>
    <property type="match status" value="1"/>
</dbReference>
<dbReference type="SMART" id="SM00882">
    <property type="entry name" value="CoA_trans"/>
    <property type="match status" value="1"/>
</dbReference>
<dbReference type="InterPro" id="IPR004165">
    <property type="entry name" value="CoA_trans_fam_I"/>
</dbReference>
<comment type="similarity">
    <text evidence="1">Belongs to the 3-oxoacid CoA-transferase subunit B family.</text>
</comment>
<dbReference type="KEGG" id="fwa:DCMF_19275"/>
<gene>
    <name evidence="2" type="ORF">DCMF_19275</name>
</gene>
<dbReference type="Gene3D" id="3.40.1080.10">
    <property type="entry name" value="Glutaconate Coenzyme A-transferase"/>
    <property type="match status" value="1"/>
</dbReference>
<dbReference type="GO" id="GO:0008410">
    <property type="term" value="F:CoA-transferase activity"/>
    <property type="evidence" value="ECO:0007669"/>
    <property type="project" value="InterPro"/>
</dbReference>
<proteinExistence type="inferred from homology"/>
<dbReference type="Gene3D" id="3.30.30.40">
    <property type="match status" value="1"/>
</dbReference>
<reference evidence="2 3" key="1">
    <citation type="submission" date="2016-10" db="EMBL/GenBank/DDBJ databases">
        <title>Complete Genome Sequence of Peptococcaceae strain DCMF.</title>
        <authorList>
            <person name="Edwards R.J."/>
            <person name="Holland S.I."/>
            <person name="Deshpande N.P."/>
            <person name="Wong Y.K."/>
            <person name="Ertan H."/>
            <person name="Manefield M."/>
            <person name="Russell T.L."/>
            <person name="Lee M.J."/>
        </authorList>
    </citation>
    <scope>NUCLEOTIDE SEQUENCE [LARGE SCALE GENOMIC DNA]</scope>
    <source>
        <strain evidence="2 3">DCMF</strain>
    </source>
</reference>
<dbReference type="Proteomes" id="UP000323521">
    <property type="component" value="Chromosome"/>
</dbReference>
<keyword evidence="3" id="KW-1185">Reference proteome</keyword>
<dbReference type="Pfam" id="PF01144">
    <property type="entry name" value="CoA_trans"/>
    <property type="match status" value="1"/>
</dbReference>
<evidence type="ECO:0000313" key="2">
    <source>
        <dbReference type="EMBL" id="ATW28748.1"/>
    </source>
</evidence>
<keyword evidence="2" id="KW-0808">Transferase</keyword>
<dbReference type="SUPFAM" id="SSF100950">
    <property type="entry name" value="NagB/RpiA/CoA transferase-like"/>
    <property type="match status" value="1"/>
</dbReference>
<protein>
    <submittedName>
        <fullName evidence="2">3-oxoadipate CoA-transferase</fullName>
    </submittedName>
</protein>
<name>A0A3G1L280_FORW1</name>
<accession>A0A3G1L280</accession>
<organism evidence="2 3">
    <name type="scientific">Formimonas warabiya</name>
    <dbReference type="NCBI Taxonomy" id="1761012"/>
    <lineage>
        <taxon>Bacteria</taxon>
        <taxon>Bacillati</taxon>
        <taxon>Bacillota</taxon>
        <taxon>Clostridia</taxon>
        <taxon>Eubacteriales</taxon>
        <taxon>Peptococcaceae</taxon>
        <taxon>Candidatus Formimonas</taxon>
    </lineage>
</organism>
<dbReference type="InterPro" id="IPR037171">
    <property type="entry name" value="NagB/RpiA_transferase-like"/>
</dbReference>
<dbReference type="AlphaFoldDB" id="A0A3G1L280"/>
<evidence type="ECO:0000256" key="1">
    <source>
        <dbReference type="ARBA" id="ARBA00007047"/>
    </source>
</evidence>
<dbReference type="EMBL" id="CP017634">
    <property type="protein sequence ID" value="ATW28748.1"/>
    <property type="molecule type" value="Genomic_DNA"/>
</dbReference>
<sequence length="296" mass="33278">MSLKEAIEKFVPDGSGIAFSGMGGAQCVAQTYEIIRQEKKDLTLFGDSPCEAGDLLVGAGCIKRMEIAWCAYAVAGLAYNFRRAVEEKLPHPIELLDFSNATIGLRFLAGAMEVPFLPTKSLLGSDLVKYNPHVIISEDPYTREKVALVPAAKPDVAIVHVSRADRRGNAQMYGFHSNAENLARAAKTTIITCEEIVGTDEIRRTSNLTIIPEYCVDVVVELPFACHPWNMPYAYAYDMPFHMPQLAQFKTREGFLVWMDEWCFNLEDHEKYCEKVGWKRLHKLAALESKFCRVPY</sequence>
<dbReference type="PANTHER" id="PTHR43293:SF3">
    <property type="entry name" value="CHOLESTEROL RING-CLEAVING HYDROLASE IPDB SUBUNIT"/>
    <property type="match status" value="1"/>
</dbReference>
<evidence type="ECO:0000313" key="3">
    <source>
        <dbReference type="Proteomes" id="UP000323521"/>
    </source>
</evidence>